<evidence type="ECO:0000256" key="1">
    <source>
        <dbReference type="ARBA" id="ARBA00004141"/>
    </source>
</evidence>
<reference evidence="7" key="1">
    <citation type="journal article" date="2023" name="Insect Mol. Biol.">
        <title>Genome sequencing provides insights into the evolution of gene families encoding plant cell wall-degrading enzymes in longhorned beetles.</title>
        <authorList>
            <person name="Shin N.R."/>
            <person name="Okamura Y."/>
            <person name="Kirsch R."/>
            <person name="Pauchet Y."/>
        </authorList>
    </citation>
    <scope>NUCLEOTIDE SEQUENCE</scope>
    <source>
        <strain evidence="7">MMC_N1</strain>
    </source>
</reference>
<feature type="transmembrane region" description="Helical" evidence="6">
    <location>
        <begin position="12"/>
        <end position="40"/>
    </location>
</feature>
<evidence type="ECO:0000256" key="3">
    <source>
        <dbReference type="ARBA" id="ARBA00022692"/>
    </source>
</evidence>
<keyword evidence="8" id="KW-1185">Reference proteome</keyword>
<comment type="subcellular location">
    <subcellularLocation>
        <location evidence="1 6">Membrane</location>
        <topology evidence="1 6">Multi-pass membrane protein</topology>
    </subcellularLocation>
</comment>
<dbReference type="PIRSF" id="PIRSF002419">
    <property type="entry name" value="Tetraspanin"/>
    <property type="match status" value="1"/>
</dbReference>
<protein>
    <recommendedName>
        <fullName evidence="6">Tetraspanin</fullName>
    </recommendedName>
</protein>
<comment type="similarity">
    <text evidence="2 6">Belongs to the tetraspanin (TM4SF) family.</text>
</comment>
<evidence type="ECO:0000256" key="6">
    <source>
        <dbReference type="RuleBase" id="RU361218"/>
    </source>
</evidence>
<comment type="caution">
    <text evidence="7">The sequence shown here is derived from an EMBL/GenBank/DDBJ whole genome shotgun (WGS) entry which is preliminary data.</text>
</comment>
<dbReference type="PRINTS" id="PR00259">
    <property type="entry name" value="TMFOUR"/>
</dbReference>
<dbReference type="InterPro" id="IPR000301">
    <property type="entry name" value="Tetraspanin_animals"/>
</dbReference>
<dbReference type="SUPFAM" id="SSF48652">
    <property type="entry name" value="Tetraspanin"/>
    <property type="match status" value="1"/>
</dbReference>
<dbReference type="EMBL" id="JAPWTJ010000412">
    <property type="protein sequence ID" value="KAJ8978667.1"/>
    <property type="molecule type" value="Genomic_DNA"/>
</dbReference>
<dbReference type="CDD" id="cd03127">
    <property type="entry name" value="tetraspanin_LEL"/>
    <property type="match status" value="1"/>
</dbReference>
<feature type="transmembrane region" description="Helical" evidence="6">
    <location>
        <begin position="52"/>
        <end position="77"/>
    </location>
</feature>
<proteinExistence type="inferred from homology"/>
<comment type="caution">
    <text evidence="6">Lacks conserved residue(s) required for the propagation of feature annotation.</text>
</comment>
<evidence type="ECO:0000256" key="4">
    <source>
        <dbReference type="ARBA" id="ARBA00022989"/>
    </source>
</evidence>
<organism evidence="7 8">
    <name type="scientific">Molorchus minor</name>
    <dbReference type="NCBI Taxonomy" id="1323400"/>
    <lineage>
        <taxon>Eukaryota</taxon>
        <taxon>Metazoa</taxon>
        <taxon>Ecdysozoa</taxon>
        <taxon>Arthropoda</taxon>
        <taxon>Hexapoda</taxon>
        <taxon>Insecta</taxon>
        <taxon>Pterygota</taxon>
        <taxon>Neoptera</taxon>
        <taxon>Endopterygota</taxon>
        <taxon>Coleoptera</taxon>
        <taxon>Polyphaga</taxon>
        <taxon>Cucujiformia</taxon>
        <taxon>Chrysomeloidea</taxon>
        <taxon>Cerambycidae</taxon>
        <taxon>Lamiinae</taxon>
        <taxon>Monochamini</taxon>
        <taxon>Molorchus</taxon>
    </lineage>
</organism>
<name>A0ABQ9JML7_9CUCU</name>
<dbReference type="InterPro" id="IPR008952">
    <property type="entry name" value="Tetraspanin_EC2_sf"/>
</dbReference>
<evidence type="ECO:0000256" key="2">
    <source>
        <dbReference type="ARBA" id="ARBA00006840"/>
    </source>
</evidence>
<keyword evidence="5 6" id="KW-0472">Membrane</keyword>
<dbReference type="PANTHER" id="PTHR19282:SF456">
    <property type="entry name" value="CD63 MOLECULE"/>
    <property type="match status" value="1"/>
</dbReference>
<evidence type="ECO:0000256" key="5">
    <source>
        <dbReference type="ARBA" id="ARBA00023136"/>
    </source>
</evidence>
<sequence>MDCSAILRSYSRLILILLNLVFLVTGIIVISVGISAKAYYNEFDKFLDPKYIYISDLLIIIGAIIFIVAFLGCCGAVKENAFVTTTFSTLLVVIFVLEVVAVIGGVVLKHKAENLVVQTLKDTMKEYGNDTEITDTWDRVQTEFKCCGVTNFTDWNFNNSTTEYLPKSCCAKLVESTCPADKAYETGCLDELVHYAKTHTTIIEVVGLTMTLIQYVK</sequence>
<dbReference type="Gene3D" id="1.10.1450.10">
    <property type="entry name" value="Tetraspanin"/>
    <property type="match status" value="1"/>
</dbReference>
<accession>A0ABQ9JML7</accession>
<dbReference type="PANTHER" id="PTHR19282">
    <property type="entry name" value="TETRASPANIN"/>
    <property type="match status" value="1"/>
</dbReference>
<feature type="transmembrane region" description="Helical" evidence="6">
    <location>
        <begin position="89"/>
        <end position="108"/>
    </location>
</feature>
<gene>
    <name evidence="7" type="ORF">NQ317_019103</name>
</gene>
<evidence type="ECO:0000313" key="8">
    <source>
        <dbReference type="Proteomes" id="UP001162164"/>
    </source>
</evidence>
<keyword evidence="3 6" id="KW-0812">Transmembrane</keyword>
<dbReference type="Pfam" id="PF00335">
    <property type="entry name" value="Tetraspanin"/>
    <property type="match status" value="1"/>
</dbReference>
<keyword evidence="4 6" id="KW-1133">Transmembrane helix</keyword>
<dbReference type="InterPro" id="IPR018499">
    <property type="entry name" value="Tetraspanin/Peripherin"/>
</dbReference>
<dbReference type="Proteomes" id="UP001162164">
    <property type="component" value="Unassembled WGS sequence"/>
</dbReference>
<evidence type="ECO:0000313" key="7">
    <source>
        <dbReference type="EMBL" id="KAJ8978667.1"/>
    </source>
</evidence>